<dbReference type="RefSeq" id="WP_300447294.1">
    <property type="nucleotide sequence ID" value="NZ_CP145316.1"/>
</dbReference>
<dbReference type="InterPro" id="IPR027417">
    <property type="entry name" value="P-loop_NTPase"/>
</dbReference>
<dbReference type="PANTHER" id="PTHR22683">
    <property type="entry name" value="SPORULATION PROTEIN RELATED"/>
    <property type="match status" value="1"/>
</dbReference>
<feature type="domain" description="FtsK" evidence="4">
    <location>
        <begin position="281"/>
        <end position="450"/>
    </location>
</feature>
<keyword evidence="6" id="KW-1185">Reference proteome</keyword>
<sequence>MADFYTTNHEETLIDRILNQGLEKKDLPKYYVLRIAIAKALSLPKSPLNAPLWENKKLGGDRGKEYHLEQITGKGKDEKEDFDVALRALFYVQHKDELDAQKQNIFSDEKCYTDILSKYIKRGLYEIHNSYKNSDCFYQWCLDNLSLESRLANVGIAQNKQAQQKGGDKSHCLVAYFEKFAIPIHIVNEKDSYRHYIIKVELKDSTKIDAFMRHCKHLDTEFGEKVQIQRCMGVSKTFDICIPKDKNLWQYPSERAFAQGLEMIKRGDYKLGIFAGMDRDKKPFCFDLVEAVHCFVGGTTGSGKSIFLQNIITCLLQNKSTEITIIDPKGGGDFAVFREREKVEILDTSEAEAAIESFVEEMESRYQSNAQGVSYESMSYKILIIDEVNDLIKNKAISANIARLSRKARQSRIHLILATQRPDAKAFEGEIRSTIPSRIALSVQKSTESKIILDETGAEKLTGRGDMLIKLVSSSEMKHILGVKVGNIQAFLP</sequence>
<dbReference type="Gene3D" id="3.40.50.300">
    <property type="entry name" value="P-loop containing nucleotide triphosphate hydrolases"/>
    <property type="match status" value="1"/>
</dbReference>
<dbReference type="InterPro" id="IPR002543">
    <property type="entry name" value="FtsK_dom"/>
</dbReference>
<protein>
    <submittedName>
        <fullName evidence="5">FtsK/SpoIIIE domain-containing protein</fullName>
    </submittedName>
</protein>
<accession>A0ABZ3F597</accession>
<dbReference type="PROSITE" id="PS50901">
    <property type="entry name" value="FTSK"/>
    <property type="match status" value="1"/>
</dbReference>
<dbReference type="InterPro" id="IPR050206">
    <property type="entry name" value="FtsK/SpoIIIE/SftA"/>
</dbReference>
<dbReference type="PANTHER" id="PTHR22683:SF41">
    <property type="entry name" value="DNA TRANSLOCASE FTSK"/>
    <property type="match status" value="1"/>
</dbReference>
<gene>
    <name evidence="5" type="ORF">V3I05_05830</name>
</gene>
<dbReference type="Pfam" id="PF01580">
    <property type="entry name" value="FtsK_SpoIIIE"/>
    <property type="match status" value="1"/>
</dbReference>
<name>A0ABZ3F597_9HELI</name>
<evidence type="ECO:0000256" key="2">
    <source>
        <dbReference type="ARBA" id="ARBA00022840"/>
    </source>
</evidence>
<dbReference type="Proteomes" id="UP001434737">
    <property type="component" value="Chromosome"/>
</dbReference>
<evidence type="ECO:0000256" key="3">
    <source>
        <dbReference type="PROSITE-ProRule" id="PRU00289"/>
    </source>
</evidence>
<evidence type="ECO:0000256" key="1">
    <source>
        <dbReference type="ARBA" id="ARBA00022741"/>
    </source>
</evidence>
<proteinExistence type="predicted"/>
<dbReference type="EMBL" id="CP145316">
    <property type="protein sequence ID" value="XAM17209.1"/>
    <property type="molecule type" value="Genomic_DNA"/>
</dbReference>
<feature type="binding site" evidence="3">
    <location>
        <begin position="298"/>
        <end position="305"/>
    </location>
    <ligand>
        <name>ATP</name>
        <dbReference type="ChEBI" id="CHEBI:30616"/>
    </ligand>
</feature>
<evidence type="ECO:0000313" key="5">
    <source>
        <dbReference type="EMBL" id="XAM17209.1"/>
    </source>
</evidence>
<evidence type="ECO:0000259" key="4">
    <source>
        <dbReference type="PROSITE" id="PS50901"/>
    </source>
</evidence>
<keyword evidence="2 3" id="KW-0067">ATP-binding</keyword>
<keyword evidence="1 3" id="KW-0547">Nucleotide-binding</keyword>
<dbReference type="SUPFAM" id="SSF52540">
    <property type="entry name" value="P-loop containing nucleoside triphosphate hydrolases"/>
    <property type="match status" value="1"/>
</dbReference>
<evidence type="ECO:0000313" key="6">
    <source>
        <dbReference type="Proteomes" id="UP001434737"/>
    </source>
</evidence>
<dbReference type="SMART" id="SM00382">
    <property type="entry name" value="AAA"/>
    <property type="match status" value="1"/>
</dbReference>
<reference evidence="5 6" key="1">
    <citation type="submission" date="2024-02" db="EMBL/GenBank/DDBJ databases">
        <title>Genome and pathogenicity analysis of Helicobacter mastomyrinus isolated from mice.</title>
        <authorList>
            <person name="Zhu L."/>
        </authorList>
    </citation>
    <scope>NUCLEOTIDE SEQUENCE [LARGE SCALE GENOMIC DNA]</scope>
    <source>
        <strain evidence="5 6">Hm-17</strain>
    </source>
</reference>
<organism evidence="5 6">
    <name type="scientific">Helicobacter mastomyrinus</name>
    <dbReference type="NCBI Taxonomy" id="287948"/>
    <lineage>
        <taxon>Bacteria</taxon>
        <taxon>Pseudomonadati</taxon>
        <taxon>Campylobacterota</taxon>
        <taxon>Epsilonproteobacteria</taxon>
        <taxon>Campylobacterales</taxon>
        <taxon>Helicobacteraceae</taxon>
        <taxon>Helicobacter</taxon>
    </lineage>
</organism>
<dbReference type="InterPro" id="IPR003593">
    <property type="entry name" value="AAA+_ATPase"/>
</dbReference>